<feature type="region of interest" description="Disordered" evidence="1">
    <location>
        <begin position="1"/>
        <end position="104"/>
    </location>
</feature>
<accession>A0A9P6UDU0</accession>
<protein>
    <submittedName>
        <fullName evidence="2">Uncharacterized protein</fullName>
    </submittedName>
</protein>
<keyword evidence="3" id="KW-1185">Reference proteome</keyword>
<reference evidence="2" key="1">
    <citation type="journal article" date="2020" name="Fungal Divers.">
        <title>Resolving the Mortierellaceae phylogeny through synthesis of multi-gene phylogenetics and phylogenomics.</title>
        <authorList>
            <person name="Vandepol N."/>
            <person name="Liber J."/>
            <person name="Desiro A."/>
            <person name="Na H."/>
            <person name="Kennedy M."/>
            <person name="Barry K."/>
            <person name="Grigoriev I.V."/>
            <person name="Miller A.N."/>
            <person name="O'Donnell K."/>
            <person name="Stajich J.E."/>
            <person name="Bonito G."/>
        </authorList>
    </citation>
    <scope>NUCLEOTIDE SEQUENCE</scope>
    <source>
        <strain evidence="2">NVP60</strain>
    </source>
</reference>
<evidence type="ECO:0000256" key="1">
    <source>
        <dbReference type="SAM" id="MobiDB-lite"/>
    </source>
</evidence>
<feature type="compositionally biased region" description="Gly residues" evidence="1">
    <location>
        <begin position="26"/>
        <end position="37"/>
    </location>
</feature>
<dbReference type="Proteomes" id="UP000823405">
    <property type="component" value="Unassembled WGS sequence"/>
</dbReference>
<name>A0A9P6UDU0_9FUNG</name>
<evidence type="ECO:0000313" key="3">
    <source>
        <dbReference type="Proteomes" id="UP000823405"/>
    </source>
</evidence>
<dbReference type="EMBL" id="JAAAIN010005171">
    <property type="protein sequence ID" value="KAG0275807.1"/>
    <property type="molecule type" value="Genomic_DNA"/>
</dbReference>
<evidence type="ECO:0000313" key="2">
    <source>
        <dbReference type="EMBL" id="KAG0275807.1"/>
    </source>
</evidence>
<proteinExistence type="predicted"/>
<dbReference type="AlphaFoldDB" id="A0A9P6UDU0"/>
<dbReference type="OrthoDB" id="2445324at2759"/>
<feature type="compositionally biased region" description="Basic and acidic residues" evidence="1">
    <location>
        <begin position="80"/>
        <end position="104"/>
    </location>
</feature>
<sequence>MTATTANTRVGHGGPNGCDEKDGSSPGSGGCGSGGLSPIGDGKSDMVTIYIDETPDDEIHARHHCSGDDDDDMDQINAHGSREKKELDQSMEDGKEPFDQERNR</sequence>
<comment type="caution">
    <text evidence="2">The sequence shown here is derived from an EMBL/GenBank/DDBJ whole genome shotgun (WGS) entry which is preliminary data.</text>
</comment>
<organism evidence="2 3">
    <name type="scientific">Linnemannia gamsii</name>
    <dbReference type="NCBI Taxonomy" id="64522"/>
    <lineage>
        <taxon>Eukaryota</taxon>
        <taxon>Fungi</taxon>
        <taxon>Fungi incertae sedis</taxon>
        <taxon>Mucoromycota</taxon>
        <taxon>Mortierellomycotina</taxon>
        <taxon>Mortierellomycetes</taxon>
        <taxon>Mortierellales</taxon>
        <taxon>Mortierellaceae</taxon>
        <taxon>Linnemannia</taxon>
    </lineage>
</organism>
<gene>
    <name evidence="2" type="ORF">BGZ97_010219</name>
</gene>